<dbReference type="AlphaFoldDB" id="A0A2P2NBE6"/>
<dbReference type="EMBL" id="GGEC01059297">
    <property type="protein sequence ID" value="MBX39781.1"/>
    <property type="molecule type" value="Transcribed_RNA"/>
</dbReference>
<evidence type="ECO:0000313" key="1">
    <source>
        <dbReference type="EMBL" id="MBX39781.1"/>
    </source>
</evidence>
<reference evidence="1" key="1">
    <citation type="submission" date="2018-02" db="EMBL/GenBank/DDBJ databases">
        <title>Rhizophora mucronata_Transcriptome.</title>
        <authorList>
            <person name="Meera S.P."/>
            <person name="Sreeshan A."/>
            <person name="Augustine A."/>
        </authorList>
    </citation>
    <scope>NUCLEOTIDE SEQUENCE</scope>
    <source>
        <tissue evidence="1">Leaf</tissue>
    </source>
</reference>
<accession>A0A2P2NBE6</accession>
<protein>
    <submittedName>
        <fullName evidence="1">Uncharacterized protein</fullName>
    </submittedName>
</protein>
<proteinExistence type="predicted"/>
<sequence>MFPSSGTNKRMQKVMQMLASKMFPPVY</sequence>
<name>A0A2P2NBE6_RHIMU</name>
<organism evidence="1">
    <name type="scientific">Rhizophora mucronata</name>
    <name type="common">Asiatic mangrove</name>
    <dbReference type="NCBI Taxonomy" id="61149"/>
    <lineage>
        <taxon>Eukaryota</taxon>
        <taxon>Viridiplantae</taxon>
        <taxon>Streptophyta</taxon>
        <taxon>Embryophyta</taxon>
        <taxon>Tracheophyta</taxon>
        <taxon>Spermatophyta</taxon>
        <taxon>Magnoliopsida</taxon>
        <taxon>eudicotyledons</taxon>
        <taxon>Gunneridae</taxon>
        <taxon>Pentapetalae</taxon>
        <taxon>rosids</taxon>
        <taxon>fabids</taxon>
        <taxon>Malpighiales</taxon>
        <taxon>Rhizophoraceae</taxon>
        <taxon>Rhizophora</taxon>
    </lineage>
</organism>